<dbReference type="Gene3D" id="3.40.50.1460">
    <property type="match status" value="1"/>
</dbReference>
<protein>
    <recommendedName>
        <fullName evidence="2">Peptidase C14 caspase domain-containing protein</fullName>
    </recommendedName>
</protein>
<sequence length="727" mass="80374">MPTTYGKWALLIGIDCYIPGDKRPTRYRNLNGCVSDVEAVQKYLNDIGVQNITVLTSSKGPESDRPIEEGTPKLPIYGNIERELNYIIDKASAGDLVYIHYSGHGIRRRVLGPDQRSTGDEINGTALALADVMDGGAYLTGHRLGEFAKGMVKKGLRLTLVLDSCFSGQGFRIPTTASATNYIFRTADNGLDESILESDKLVEVEAAKMDQSIGKSVHRNAVAEPCWLANPTGCTVLTACNFDESAREEALPGTASMHGVFTFYMLEILNRTLSGRRPTHAGVRSYVKSKITSPRKQSPVLHGDGDYVFFGKERVVERPISRILGQDGDPQVDLDVGYAQGVVEGALYNVYRENQLPGRGTVPSFKAVVVEALTTSPFRSVAILFSNNADAAGRTYEDPETDAKGESKGMSGDSAVLSSWAVPHTVVRMSHTAQRISEAQVATLREELDAHHYEEFDLLSHENETELNPTFAIDLDEDEIFQVYILDSASEQWNRAQRIPSISATNSNWAKDLIYVLRHSSRFRAIKDIRNEVTRTILSPSCLEVAVISMGIRVPRGPDGNYRMTHGAVVRFTFALSTEYISSRGKNLFVSFYMFNATWGISKLHPAPGQPALLLSHGRQERFVLKMEVPPPRNSKDPNEIEDIIRVFVCNTDKSWEGITLPNLPAEALITPLEAETEILEATHAKNGGEGAVAYRNRALRSPGEEDEDEWEEKWGIVDIVLRTTSV</sequence>
<dbReference type="InterPro" id="IPR011600">
    <property type="entry name" value="Pept_C14_caspase"/>
</dbReference>
<evidence type="ECO:0000256" key="1">
    <source>
        <dbReference type="ARBA" id="ARBA00009005"/>
    </source>
</evidence>
<dbReference type="GO" id="GO:0004197">
    <property type="term" value="F:cysteine-type endopeptidase activity"/>
    <property type="evidence" value="ECO:0007669"/>
    <property type="project" value="InterPro"/>
</dbReference>
<dbReference type="PANTHER" id="PTHR48104:SF30">
    <property type="entry name" value="METACASPASE-1"/>
    <property type="match status" value="1"/>
</dbReference>
<gene>
    <name evidence="3" type="ORF">TWF718_000441</name>
</gene>
<dbReference type="InterPro" id="IPR050452">
    <property type="entry name" value="Metacaspase"/>
</dbReference>
<dbReference type="PANTHER" id="PTHR48104">
    <property type="entry name" value="METACASPASE-4"/>
    <property type="match status" value="1"/>
</dbReference>
<evidence type="ECO:0000313" key="3">
    <source>
        <dbReference type="EMBL" id="KAK6356067.1"/>
    </source>
</evidence>
<dbReference type="Pfam" id="PF00656">
    <property type="entry name" value="Peptidase_C14"/>
    <property type="match status" value="1"/>
</dbReference>
<accession>A0AAN8RLZ5</accession>
<keyword evidence="4" id="KW-1185">Reference proteome</keyword>
<name>A0AAN8RLZ5_9PEZI</name>
<organism evidence="3 4">
    <name type="scientific">Orbilia javanica</name>
    <dbReference type="NCBI Taxonomy" id="47235"/>
    <lineage>
        <taxon>Eukaryota</taxon>
        <taxon>Fungi</taxon>
        <taxon>Dikarya</taxon>
        <taxon>Ascomycota</taxon>
        <taxon>Pezizomycotina</taxon>
        <taxon>Orbiliomycetes</taxon>
        <taxon>Orbiliales</taxon>
        <taxon>Orbiliaceae</taxon>
        <taxon>Orbilia</taxon>
    </lineage>
</organism>
<proteinExistence type="inferred from homology"/>
<dbReference type="EMBL" id="JAVHNR010000001">
    <property type="protein sequence ID" value="KAK6356067.1"/>
    <property type="molecule type" value="Genomic_DNA"/>
</dbReference>
<dbReference type="AlphaFoldDB" id="A0AAN8RLZ5"/>
<reference evidence="3 4" key="1">
    <citation type="submission" date="2019-10" db="EMBL/GenBank/DDBJ databases">
        <authorList>
            <person name="Palmer J.M."/>
        </authorList>
    </citation>
    <scope>NUCLEOTIDE SEQUENCE [LARGE SCALE GENOMIC DNA]</scope>
    <source>
        <strain evidence="3 4">TWF718</strain>
    </source>
</reference>
<comment type="caution">
    <text evidence="3">The sequence shown here is derived from an EMBL/GenBank/DDBJ whole genome shotgun (WGS) entry which is preliminary data.</text>
</comment>
<feature type="domain" description="Peptidase C14 caspase" evidence="2">
    <location>
        <begin position="7"/>
        <end position="300"/>
    </location>
</feature>
<dbReference type="GO" id="GO:0005737">
    <property type="term" value="C:cytoplasm"/>
    <property type="evidence" value="ECO:0007669"/>
    <property type="project" value="TreeGrafter"/>
</dbReference>
<evidence type="ECO:0000313" key="4">
    <source>
        <dbReference type="Proteomes" id="UP001313282"/>
    </source>
</evidence>
<evidence type="ECO:0000259" key="2">
    <source>
        <dbReference type="Pfam" id="PF00656"/>
    </source>
</evidence>
<comment type="similarity">
    <text evidence="1">Belongs to the peptidase C14B family.</text>
</comment>
<dbReference type="GO" id="GO:0006508">
    <property type="term" value="P:proteolysis"/>
    <property type="evidence" value="ECO:0007669"/>
    <property type="project" value="InterPro"/>
</dbReference>
<dbReference type="Proteomes" id="UP001313282">
    <property type="component" value="Unassembled WGS sequence"/>
</dbReference>